<evidence type="ECO:0000256" key="8">
    <source>
        <dbReference type="ARBA" id="ARBA00071196"/>
    </source>
</evidence>
<evidence type="ECO:0000256" key="5">
    <source>
        <dbReference type="ARBA" id="ARBA00023136"/>
    </source>
</evidence>
<evidence type="ECO:0000256" key="11">
    <source>
        <dbReference type="SAM" id="Phobius"/>
    </source>
</evidence>
<dbReference type="InterPro" id="IPR011047">
    <property type="entry name" value="Quinoprotein_ADH-like_sf"/>
</dbReference>
<evidence type="ECO:0000256" key="1">
    <source>
        <dbReference type="ARBA" id="ARBA00004606"/>
    </source>
</evidence>
<accession>A0A673TI39</accession>
<keyword evidence="6" id="KW-0325">Glycoprotein</keyword>
<comment type="similarity">
    <text evidence="7">Belongs to the FAM234 family.</text>
</comment>
<organism evidence="13 14">
    <name type="scientific">Suricata suricatta</name>
    <name type="common">Meerkat</name>
    <dbReference type="NCBI Taxonomy" id="37032"/>
    <lineage>
        <taxon>Eukaryota</taxon>
        <taxon>Metazoa</taxon>
        <taxon>Chordata</taxon>
        <taxon>Craniata</taxon>
        <taxon>Vertebrata</taxon>
        <taxon>Euteleostomi</taxon>
        <taxon>Mammalia</taxon>
        <taxon>Eutheria</taxon>
        <taxon>Laurasiatheria</taxon>
        <taxon>Carnivora</taxon>
        <taxon>Feliformia</taxon>
        <taxon>Herpestidae</taxon>
        <taxon>Suricata</taxon>
    </lineage>
</organism>
<dbReference type="Proteomes" id="UP000472268">
    <property type="component" value="Chromosome 8"/>
</dbReference>
<name>A0A673TI39_SURSU</name>
<keyword evidence="5 11" id="KW-0472">Membrane</keyword>
<feature type="transmembrane region" description="Helical" evidence="11">
    <location>
        <begin position="50"/>
        <end position="70"/>
    </location>
</feature>
<reference evidence="13" key="2">
    <citation type="submission" date="2025-08" db="UniProtKB">
        <authorList>
            <consortium name="Ensembl"/>
        </authorList>
    </citation>
    <scope>IDENTIFICATION</scope>
</reference>
<dbReference type="PANTHER" id="PTHR21419:SF7">
    <property type="entry name" value="PROTEIN FAM234A"/>
    <property type="match status" value="1"/>
</dbReference>
<feature type="region of interest" description="Disordered" evidence="10">
    <location>
        <begin position="483"/>
        <end position="526"/>
    </location>
</feature>
<comment type="subcellular location">
    <subcellularLocation>
        <location evidence="1">Membrane</location>
        <topology evidence="1">Single-pass type II membrane protein</topology>
    </subcellularLocation>
</comment>
<keyword evidence="3" id="KW-0735">Signal-anchor</keyword>
<evidence type="ECO:0000256" key="7">
    <source>
        <dbReference type="ARBA" id="ARBA00025791"/>
    </source>
</evidence>
<keyword evidence="2 11" id="KW-0812">Transmembrane</keyword>
<feature type="domain" description="FAM234A/B beta-propeller" evidence="12">
    <location>
        <begin position="82"/>
        <end position="447"/>
    </location>
</feature>
<dbReference type="GO" id="GO:0016020">
    <property type="term" value="C:membrane"/>
    <property type="evidence" value="ECO:0007669"/>
    <property type="project" value="UniProtKB-SubCell"/>
</dbReference>
<dbReference type="PANTHER" id="PTHR21419">
    <property type="match status" value="1"/>
</dbReference>
<dbReference type="Pfam" id="PF23727">
    <property type="entry name" value="Beta-prop_FAM234A_B"/>
    <property type="match status" value="1"/>
</dbReference>
<evidence type="ECO:0000256" key="6">
    <source>
        <dbReference type="ARBA" id="ARBA00023180"/>
    </source>
</evidence>
<dbReference type="FunFam" id="2.130.10.10:FF:002632">
    <property type="entry name" value="Protein FAM234A"/>
    <property type="match status" value="1"/>
</dbReference>
<dbReference type="Ensembl" id="ENSSSUT00005014806.1">
    <property type="protein sequence ID" value="ENSSSUP00005012947.1"/>
    <property type="gene ID" value="ENSSSUG00005008314.1"/>
</dbReference>
<sequence>MMDSKDLEAEIHPLKNEDKKLQENLGNQAKQEDNLKSSPGQPRLSRCRTVAFFLSLFLCLFVVFVVSFIIPCPDRPASQGAWSIHYNAAVTYDFLATEDINRDRIQDVLFLYKNSNSSNNFSLSCTDEGFSSPCTFVAAVSGANGSVLWERPAAQDGALVQYAVPQPQGSRTASACVLLGRPGSFVAVDLFTGETLWSHPSSFGRNASDPSSLLQLPDVDADGAPDLLVLTQEEKEVSGYIYSGSTGHQIGHRGSLGVGGTGGSLLHVTRMGAHYILFPCASSLCGHSVKGLHEEMTGRGSPLKRDPRWEGMLNATGHGVLWRSPGDIRYLMTVPGKAGEDLLLVSSEACVLLDGQDLAPRWTFSAAQVLRRPVLGYYKPDTLALVVENGTGFDRQILLLDLSTGATLWKQALPGVPGDPQSASLPTADHRSAFFFWGLHGLMGPNQTVRAGQVPRGHPRAGPRLEAGRGCCREAPGSQLGDWRCRARPRRGRGRGGILPLGRPEERSGGRVQSSDPVDTAPGSVPLSACPVTAGAAQPGRRAKDTCLLRAGRGRVSLTLPRRLSLQESEDAPHGLYMFHPTVPDVLLELASVSANIVAFRGERGRARAGAWLLPVRLGRA</sequence>
<evidence type="ECO:0000256" key="10">
    <source>
        <dbReference type="SAM" id="MobiDB-lite"/>
    </source>
</evidence>
<proteinExistence type="inferred from homology"/>
<evidence type="ECO:0000256" key="4">
    <source>
        <dbReference type="ARBA" id="ARBA00022989"/>
    </source>
</evidence>
<dbReference type="InterPro" id="IPR045232">
    <property type="entry name" value="FAM234"/>
</dbReference>
<evidence type="ECO:0000313" key="14">
    <source>
        <dbReference type="Proteomes" id="UP000472268"/>
    </source>
</evidence>
<dbReference type="GO" id="GO:0009986">
    <property type="term" value="C:cell surface"/>
    <property type="evidence" value="ECO:0007669"/>
    <property type="project" value="TreeGrafter"/>
</dbReference>
<dbReference type="InterPro" id="IPR015943">
    <property type="entry name" value="WD40/YVTN_repeat-like_dom_sf"/>
</dbReference>
<protein>
    <recommendedName>
        <fullName evidence="8">Protein FAM234A</fullName>
    </recommendedName>
    <alternativeName>
        <fullName evidence="9">Protein ITFG3</fullName>
    </alternativeName>
</protein>
<evidence type="ECO:0000313" key="13">
    <source>
        <dbReference type="Ensembl" id="ENSSSUP00005012947.1"/>
    </source>
</evidence>
<reference evidence="13 14" key="1">
    <citation type="submission" date="2019-05" db="EMBL/GenBank/DDBJ databases">
        <title>A Chromosome-scale Meerkat (S. suricatta) Genome Assembly.</title>
        <authorList>
            <person name="Dudchenko O."/>
            <person name="Lieberman Aiden E."/>
            <person name="Tung J."/>
            <person name="Barreiro L.B."/>
            <person name="Clutton-Brock T.H."/>
        </authorList>
    </citation>
    <scope>NUCLEOTIDE SEQUENCE [LARGE SCALE GENOMIC DNA]</scope>
</reference>
<dbReference type="InterPro" id="IPR055409">
    <property type="entry name" value="Beta-prop_FAM234A_B"/>
</dbReference>
<evidence type="ECO:0000256" key="9">
    <source>
        <dbReference type="ARBA" id="ARBA00083714"/>
    </source>
</evidence>
<dbReference type="SUPFAM" id="SSF50998">
    <property type="entry name" value="Quinoprotein alcohol dehydrogenase-like"/>
    <property type="match status" value="1"/>
</dbReference>
<keyword evidence="14" id="KW-1185">Reference proteome</keyword>
<reference evidence="13" key="3">
    <citation type="submission" date="2025-09" db="UniProtKB">
        <authorList>
            <consortium name="Ensembl"/>
        </authorList>
    </citation>
    <scope>IDENTIFICATION</scope>
</reference>
<keyword evidence="4 11" id="KW-1133">Transmembrane helix</keyword>
<dbReference type="AlphaFoldDB" id="A0A673TI39"/>
<gene>
    <name evidence="13" type="primary">FAM234A</name>
</gene>
<dbReference type="Gene3D" id="2.130.10.10">
    <property type="entry name" value="YVTN repeat-like/Quinoprotein amine dehydrogenase"/>
    <property type="match status" value="1"/>
</dbReference>
<feature type="region of interest" description="Disordered" evidence="10">
    <location>
        <begin position="1"/>
        <end position="21"/>
    </location>
</feature>
<evidence type="ECO:0000256" key="2">
    <source>
        <dbReference type="ARBA" id="ARBA00022692"/>
    </source>
</evidence>
<evidence type="ECO:0000259" key="12">
    <source>
        <dbReference type="Pfam" id="PF23727"/>
    </source>
</evidence>
<evidence type="ECO:0000256" key="3">
    <source>
        <dbReference type="ARBA" id="ARBA00022968"/>
    </source>
</evidence>